<dbReference type="GO" id="GO:0003746">
    <property type="term" value="F:translation elongation factor activity"/>
    <property type="evidence" value="ECO:0007669"/>
    <property type="project" value="UniProtKB-KW"/>
</dbReference>
<organism evidence="3 4">
    <name type="scientific">Longimicrobium terrae</name>
    <dbReference type="NCBI Taxonomy" id="1639882"/>
    <lineage>
        <taxon>Bacteria</taxon>
        <taxon>Pseudomonadati</taxon>
        <taxon>Gemmatimonadota</taxon>
        <taxon>Longimicrobiia</taxon>
        <taxon>Longimicrobiales</taxon>
        <taxon>Longimicrobiaceae</taxon>
        <taxon>Longimicrobium</taxon>
    </lineage>
</organism>
<evidence type="ECO:0000256" key="1">
    <source>
        <dbReference type="SAM" id="MobiDB-lite"/>
    </source>
</evidence>
<dbReference type="Proteomes" id="UP000582837">
    <property type="component" value="Unassembled WGS sequence"/>
</dbReference>
<accession>A0A841H0W2</accession>
<keyword evidence="4" id="KW-1185">Reference proteome</keyword>
<comment type="caution">
    <text evidence="3">The sequence shown here is derived from an EMBL/GenBank/DDBJ whole genome shotgun (WGS) entry which is preliminary data.</text>
</comment>
<feature type="compositionally biased region" description="Low complexity" evidence="1">
    <location>
        <begin position="115"/>
        <end position="149"/>
    </location>
</feature>
<feature type="region of interest" description="Disordered" evidence="1">
    <location>
        <begin position="102"/>
        <end position="157"/>
    </location>
</feature>
<dbReference type="Pfam" id="PF12773">
    <property type="entry name" value="DZR"/>
    <property type="match status" value="1"/>
</dbReference>
<proteinExistence type="predicted"/>
<keyword evidence="3" id="KW-0648">Protein biosynthesis</keyword>
<evidence type="ECO:0000313" key="4">
    <source>
        <dbReference type="Proteomes" id="UP000582837"/>
    </source>
</evidence>
<feature type="compositionally biased region" description="Pro residues" evidence="1">
    <location>
        <begin position="104"/>
        <end position="114"/>
    </location>
</feature>
<name>A0A841H0W2_9BACT</name>
<keyword evidence="3" id="KW-0251">Elongation factor</keyword>
<dbReference type="RefSeq" id="WP_170034880.1">
    <property type="nucleotide sequence ID" value="NZ_JABDTL010000001.1"/>
</dbReference>
<evidence type="ECO:0000259" key="2">
    <source>
        <dbReference type="Pfam" id="PF12773"/>
    </source>
</evidence>
<protein>
    <submittedName>
        <fullName evidence="3">RNA polymerase subunit RPABC4/transcription elongation factor Spt4</fullName>
    </submittedName>
</protein>
<dbReference type="InterPro" id="IPR025874">
    <property type="entry name" value="DZR"/>
</dbReference>
<evidence type="ECO:0000313" key="3">
    <source>
        <dbReference type="EMBL" id="MBB6071632.1"/>
    </source>
</evidence>
<sequence>MDALDRLYRRVFVALTRDPGRALTIGDLYQDVVPYRLIRAELGFGELAEYEHALLRLLSGEREYLELERADVLEEFRRELQAPNPILGIYRDYADVPVQLNPFAQPPQPDPTAPPVVAGGTAPAPAARASASAPVAAAPRAEPEPVVEAPRPRPKPCPSCRSPLPMDRDARFCPFCGKVLVPVPCADCSAMMEPEWSFCATCGAPRMASGGAPPPGRPEQRLR</sequence>
<gene>
    <name evidence="3" type="ORF">HNQ61_003260</name>
</gene>
<feature type="domain" description="DZANK-type" evidence="2">
    <location>
        <begin position="157"/>
        <end position="203"/>
    </location>
</feature>
<dbReference type="AlphaFoldDB" id="A0A841H0W2"/>
<reference evidence="3 4" key="1">
    <citation type="submission" date="2020-08" db="EMBL/GenBank/DDBJ databases">
        <title>Genomic Encyclopedia of Type Strains, Phase IV (KMG-IV): sequencing the most valuable type-strain genomes for metagenomic binning, comparative biology and taxonomic classification.</title>
        <authorList>
            <person name="Goeker M."/>
        </authorList>
    </citation>
    <scope>NUCLEOTIDE SEQUENCE [LARGE SCALE GENOMIC DNA]</scope>
    <source>
        <strain evidence="3 4">DSM 29007</strain>
    </source>
</reference>
<dbReference type="EMBL" id="JACHIA010000009">
    <property type="protein sequence ID" value="MBB6071632.1"/>
    <property type="molecule type" value="Genomic_DNA"/>
</dbReference>